<keyword evidence="1" id="KW-0812">Transmembrane</keyword>
<dbReference type="RefSeq" id="WP_274258326.1">
    <property type="nucleotide sequence ID" value="NZ_CP117884.1"/>
</dbReference>
<evidence type="ECO:0000313" key="2">
    <source>
        <dbReference type="EMBL" id="WDF81503.1"/>
    </source>
</evidence>
<feature type="transmembrane region" description="Helical" evidence="1">
    <location>
        <begin position="222"/>
        <end position="243"/>
    </location>
</feature>
<keyword evidence="3" id="KW-1185">Reference proteome</keyword>
<sequence length="327" mass="36682">MLRRNIIVDVLMLLVAVLAGLLLSNNDQTEYSELLSHGGMSEQAYVYKSHSGARMSTAVAKLNANDKLQNYQVQFAASKNITYLFAKGNYTSVPLLSGHMMGADDYQSSLPVAVVGQNVANKAYNTSTQRYYRYHNKYIPIVGVVGTRLQNQLNDRVFFSASSSRTTTMNPQLKDVEIMVDGADAQHTRMFGKVFGDTHPRRILYATAHHHSGWWTRNWRTLLGLIGLIIGAAAVGLLTAGITPRPQTSGLNGLLRNNYLRGLTVSYLPGVGIAMVIGTIFSWLRFYITDHFRLLLIVVLLMLVYWFSAYLFIHQRSRKEDQRAITQ</sequence>
<feature type="transmembrane region" description="Helical" evidence="1">
    <location>
        <begin position="264"/>
        <end position="288"/>
    </location>
</feature>
<evidence type="ECO:0000256" key="1">
    <source>
        <dbReference type="SAM" id="Phobius"/>
    </source>
</evidence>
<dbReference type="Proteomes" id="UP001220377">
    <property type="component" value="Chromosome"/>
</dbReference>
<name>A0ABY7WQ70_9LACO</name>
<dbReference type="EMBL" id="CP117884">
    <property type="protein sequence ID" value="WDF81503.1"/>
    <property type="molecule type" value="Genomic_DNA"/>
</dbReference>
<keyword evidence="1" id="KW-1133">Transmembrane helix</keyword>
<evidence type="ECO:0008006" key="4">
    <source>
        <dbReference type="Google" id="ProtNLM"/>
    </source>
</evidence>
<protein>
    <recommendedName>
        <fullName evidence="4">MacB-like protein</fullName>
    </recommendedName>
</protein>
<reference evidence="2 3" key="1">
    <citation type="submission" date="2023-02" db="EMBL/GenBank/DDBJ databases">
        <title>Genome sequence of Lacticaseibacillus sp. KACC 23028.</title>
        <authorList>
            <person name="Kim S."/>
            <person name="Heo J."/>
            <person name="Kwon S.-W."/>
        </authorList>
    </citation>
    <scope>NUCLEOTIDE SEQUENCE [LARGE SCALE GENOMIC DNA]</scope>
    <source>
        <strain evidence="2 3">KACC 23028</strain>
    </source>
</reference>
<organism evidence="2 3">
    <name type="scientific">Lacticaseibacillus pabuli</name>
    <dbReference type="NCBI Taxonomy" id="3025672"/>
    <lineage>
        <taxon>Bacteria</taxon>
        <taxon>Bacillati</taxon>
        <taxon>Bacillota</taxon>
        <taxon>Bacilli</taxon>
        <taxon>Lactobacillales</taxon>
        <taxon>Lactobacillaceae</taxon>
        <taxon>Lacticaseibacillus</taxon>
    </lineage>
</organism>
<gene>
    <name evidence="2" type="ORF">PQ472_06065</name>
</gene>
<feature type="transmembrane region" description="Helical" evidence="1">
    <location>
        <begin position="294"/>
        <end position="313"/>
    </location>
</feature>
<proteinExistence type="predicted"/>
<keyword evidence="1" id="KW-0472">Membrane</keyword>
<accession>A0ABY7WQ70</accession>
<evidence type="ECO:0000313" key="3">
    <source>
        <dbReference type="Proteomes" id="UP001220377"/>
    </source>
</evidence>